<evidence type="ECO:0000256" key="1">
    <source>
        <dbReference type="SAM" id="Phobius"/>
    </source>
</evidence>
<keyword evidence="1" id="KW-1133">Transmembrane helix</keyword>
<evidence type="ECO:0008006" key="4">
    <source>
        <dbReference type="Google" id="ProtNLM"/>
    </source>
</evidence>
<protein>
    <recommendedName>
        <fullName evidence="4">DUF3185 domain-containing protein</fullName>
    </recommendedName>
</protein>
<dbReference type="RefSeq" id="WP_187258037.1">
    <property type="nucleotide sequence ID" value="NZ_JBHULF010000019.1"/>
</dbReference>
<accession>A0ABR7MCF1</accession>
<organism evidence="2 3">
    <name type="scientific">Flavihumibacter stibioxidans</name>
    <dbReference type="NCBI Taxonomy" id="1834163"/>
    <lineage>
        <taxon>Bacteria</taxon>
        <taxon>Pseudomonadati</taxon>
        <taxon>Bacteroidota</taxon>
        <taxon>Chitinophagia</taxon>
        <taxon>Chitinophagales</taxon>
        <taxon>Chitinophagaceae</taxon>
        <taxon>Flavihumibacter</taxon>
    </lineage>
</organism>
<proteinExistence type="predicted"/>
<reference evidence="2 3" key="1">
    <citation type="submission" date="2016-07" db="EMBL/GenBank/DDBJ databases">
        <title>Genome analysis of Flavihumibacter stibioxidans YS-17.</title>
        <authorList>
            <person name="Shi K."/>
            <person name="Han Y."/>
            <person name="Wang G."/>
        </authorList>
    </citation>
    <scope>NUCLEOTIDE SEQUENCE [LARGE SCALE GENOMIC DNA]</scope>
    <source>
        <strain evidence="2 3">YS-17</strain>
    </source>
</reference>
<evidence type="ECO:0000313" key="2">
    <source>
        <dbReference type="EMBL" id="MBC6492717.1"/>
    </source>
</evidence>
<sequence>MKIIGIILIVGGIAMLLLKGISFTREKNVVDLGPLEINRKEKKDINFPVYAGVAVIAAGLFFTLAGGRKK</sequence>
<keyword evidence="3" id="KW-1185">Reference proteome</keyword>
<comment type="caution">
    <text evidence="2">The sequence shown here is derived from an EMBL/GenBank/DDBJ whole genome shotgun (WGS) entry which is preliminary data.</text>
</comment>
<evidence type="ECO:0000313" key="3">
    <source>
        <dbReference type="Proteomes" id="UP000765802"/>
    </source>
</evidence>
<dbReference type="Proteomes" id="UP000765802">
    <property type="component" value="Unassembled WGS sequence"/>
</dbReference>
<gene>
    <name evidence="2" type="ORF">BC349_16795</name>
</gene>
<dbReference type="EMBL" id="MBUA01000029">
    <property type="protein sequence ID" value="MBC6492717.1"/>
    <property type="molecule type" value="Genomic_DNA"/>
</dbReference>
<feature type="transmembrane region" description="Helical" evidence="1">
    <location>
        <begin position="47"/>
        <end position="67"/>
    </location>
</feature>
<keyword evidence="1" id="KW-0812">Transmembrane</keyword>
<name>A0ABR7MCF1_9BACT</name>
<keyword evidence="1" id="KW-0472">Membrane</keyword>